<accession>A0A914Q6N2</accession>
<evidence type="ECO:0000313" key="1">
    <source>
        <dbReference type="Proteomes" id="UP000887578"/>
    </source>
</evidence>
<dbReference type="AlphaFoldDB" id="A0A914Q6N2"/>
<organism evidence="1 2">
    <name type="scientific">Panagrolaimus davidi</name>
    <dbReference type="NCBI Taxonomy" id="227884"/>
    <lineage>
        <taxon>Eukaryota</taxon>
        <taxon>Metazoa</taxon>
        <taxon>Ecdysozoa</taxon>
        <taxon>Nematoda</taxon>
        <taxon>Chromadorea</taxon>
        <taxon>Rhabditida</taxon>
        <taxon>Tylenchina</taxon>
        <taxon>Panagrolaimomorpha</taxon>
        <taxon>Panagrolaimoidea</taxon>
        <taxon>Panagrolaimidae</taxon>
        <taxon>Panagrolaimus</taxon>
    </lineage>
</organism>
<proteinExistence type="predicted"/>
<dbReference type="Proteomes" id="UP000887578">
    <property type="component" value="Unplaced"/>
</dbReference>
<evidence type="ECO:0000313" key="2">
    <source>
        <dbReference type="WBParaSite" id="PDA_v2.g24662.t1"/>
    </source>
</evidence>
<dbReference type="WBParaSite" id="PDA_v2.g24662.t1">
    <property type="protein sequence ID" value="PDA_v2.g24662.t1"/>
    <property type="gene ID" value="PDA_v2.g24662"/>
</dbReference>
<protein>
    <submittedName>
        <fullName evidence="2">Uncharacterized protein</fullName>
    </submittedName>
</protein>
<sequence>MVSPDFFNRTISSAAFFFQCPKCVLAHRIHLKDSENEKPVLWYEIINIENSIPSGAKKCETVWGISCKLDKNYLIKNSPKSFSQRVLPFVIAAENDEEFCG</sequence>
<keyword evidence="1" id="KW-1185">Reference proteome</keyword>
<name>A0A914Q6N2_9BILA</name>
<reference evidence="2" key="1">
    <citation type="submission" date="2022-11" db="UniProtKB">
        <authorList>
            <consortium name="WormBaseParasite"/>
        </authorList>
    </citation>
    <scope>IDENTIFICATION</scope>
</reference>